<proteinExistence type="predicted"/>
<evidence type="ECO:0000256" key="4">
    <source>
        <dbReference type="ARBA" id="ARBA00012438"/>
    </source>
</evidence>
<dbReference type="FunFam" id="1.10.287.130:FF:000001">
    <property type="entry name" value="Two-component sensor histidine kinase"/>
    <property type="match status" value="1"/>
</dbReference>
<dbReference type="InterPro" id="IPR036097">
    <property type="entry name" value="HisK_dim/P_sf"/>
</dbReference>
<dbReference type="FunFam" id="3.30.565.10:FF:000006">
    <property type="entry name" value="Sensor histidine kinase WalK"/>
    <property type="match status" value="1"/>
</dbReference>
<keyword evidence="9" id="KW-0472">Membrane</keyword>
<keyword evidence="13" id="KW-1185">Reference proteome</keyword>
<evidence type="ECO:0000256" key="3">
    <source>
        <dbReference type="ARBA" id="ARBA00004236"/>
    </source>
</evidence>
<dbReference type="SMART" id="SM00388">
    <property type="entry name" value="HisKA"/>
    <property type="match status" value="1"/>
</dbReference>
<name>A0A2A9CMV6_9ACTN</name>
<dbReference type="PANTHER" id="PTHR45453">
    <property type="entry name" value="PHOSPHATE REGULON SENSOR PROTEIN PHOR"/>
    <property type="match status" value="1"/>
</dbReference>
<dbReference type="InterPro" id="IPR005467">
    <property type="entry name" value="His_kinase_dom"/>
</dbReference>
<dbReference type="InterPro" id="IPR036890">
    <property type="entry name" value="HATPase_C_sf"/>
</dbReference>
<dbReference type="Proteomes" id="UP000226079">
    <property type="component" value="Unassembled WGS sequence"/>
</dbReference>
<keyword evidence="7 12" id="KW-0418">Kinase</keyword>
<dbReference type="GO" id="GO:0000155">
    <property type="term" value="F:phosphorelay sensor kinase activity"/>
    <property type="evidence" value="ECO:0007669"/>
    <property type="project" value="InterPro"/>
</dbReference>
<comment type="cofactor">
    <cofactor evidence="2">
        <name>a divalent metal cation</name>
        <dbReference type="ChEBI" id="CHEBI:60240"/>
    </cofactor>
</comment>
<evidence type="ECO:0000313" key="13">
    <source>
        <dbReference type="Proteomes" id="UP000226079"/>
    </source>
</evidence>
<dbReference type="PROSITE" id="PS50109">
    <property type="entry name" value="HIS_KIN"/>
    <property type="match status" value="1"/>
</dbReference>
<dbReference type="CDD" id="cd00082">
    <property type="entry name" value="HisKA"/>
    <property type="match status" value="1"/>
</dbReference>
<evidence type="ECO:0000256" key="1">
    <source>
        <dbReference type="ARBA" id="ARBA00000085"/>
    </source>
</evidence>
<comment type="catalytic activity">
    <reaction evidence="1">
        <text>ATP + protein L-histidine = ADP + protein N-phospho-L-histidine.</text>
        <dbReference type="EC" id="2.7.13.3"/>
    </reaction>
</comment>
<dbReference type="Pfam" id="PF00512">
    <property type="entry name" value="HisKA"/>
    <property type="match status" value="1"/>
</dbReference>
<organism evidence="12 13">
    <name type="scientific">Propionicimonas paludicola</name>
    <dbReference type="NCBI Taxonomy" id="185243"/>
    <lineage>
        <taxon>Bacteria</taxon>
        <taxon>Bacillati</taxon>
        <taxon>Actinomycetota</taxon>
        <taxon>Actinomycetes</taxon>
        <taxon>Propionibacteriales</taxon>
        <taxon>Nocardioidaceae</taxon>
        <taxon>Propionicimonas</taxon>
    </lineage>
</organism>
<dbReference type="SUPFAM" id="SSF47384">
    <property type="entry name" value="Homodimeric domain of signal transducing histidine kinase"/>
    <property type="match status" value="1"/>
</dbReference>
<evidence type="ECO:0000256" key="10">
    <source>
        <dbReference type="ARBA" id="ARBA00039401"/>
    </source>
</evidence>
<dbReference type="InterPro" id="IPR050351">
    <property type="entry name" value="BphY/WalK/GraS-like"/>
</dbReference>
<feature type="domain" description="Histidine kinase" evidence="11">
    <location>
        <begin position="141"/>
        <end position="357"/>
    </location>
</feature>
<evidence type="ECO:0000256" key="6">
    <source>
        <dbReference type="ARBA" id="ARBA00022679"/>
    </source>
</evidence>
<dbReference type="InterPro" id="IPR003594">
    <property type="entry name" value="HATPase_dom"/>
</dbReference>
<protein>
    <recommendedName>
        <fullName evidence="10">Sensor-like histidine kinase SenX3</fullName>
        <ecNumber evidence="4">2.7.13.3</ecNumber>
    </recommendedName>
</protein>
<dbReference type="CDD" id="cd00075">
    <property type="entry name" value="HATPase"/>
    <property type="match status" value="1"/>
</dbReference>
<sequence>MLGAGLAALVLWLLVRRSARRVAGQIVNRHHLGEILGPLRAAVVVLSDTDRVLACSDFAKSIGMVRGSSIALAEVQQVLADARVQHRTNEAEMRLIEPSTGAPLLLSVRAVLLSNDGAVVIGEDRSADLRFSQTRRDFVANISHELKTPIGAIGLLAEAAEAATDDPEAVKHFLKKLIAEADRLNELVSQIIALSRLQAADSSTDARTVVVADVIAAAVSRTREQAEAAGISVSSSVQPGLTLHGDAEQLETALTNLVQNAIAYSERGARVAVSGQETVGEVELRVSDTGIGISDADQKRIFERFYRVDADRSRASGGTGLGLSIVKHIASAHGGDVSVWSRPGQGSTFTLRLPVQSAAGDPADREEVPR</sequence>
<dbReference type="PANTHER" id="PTHR45453:SF1">
    <property type="entry name" value="PHOSPHATE REGULON SENSOR PROTEIN PHOR"/>
    <property type="match status" value="1"/>
</dbReference>
<evidence type="ECO:0000256" key="9">
    <source>
        <dbReference type="ARBA" id="ARBA00023136"/>
    </source>
</evidence>
<evidence type="ECO:0000256" key="8">
    <source>
        <dbReference type="ARBA" id="ARBA00023012"/>
    </source>
</evidence>
<dbReference type="EC" id="2.7.13.3" evidence="4"/>
<keyword evidence="6" id="KW-0808">Transferase</keyword>
<comment type="subcellular location">
    <subcellularLocation>
        <location evidence="3">Cell membrane</location>
    </subcellularLocation>
</comment>
<dbReference type="GO" id="GO:0005886">
    <property type="term" value="C:plasma membrane"/>
    <property type="evidence" value="ECO:0007669"/>
    <property type="project" value="UniProtKB-SubCell"/>
</dbReference>
<keyword evidence="5" id="KW-0597">Phosphoprotein</keyword>
<dbReference type="GO" id="GO:0004721">
    <property type="term" value="F:phosphoprotein phosphatase activity"/>
    <property type="evidence" value="ECO:0007669"/>
    <property type="project" value="TreeGrafter"/>
</dbReference>
<dbReference type="SUPFAM" id="SSF55874">
    <property type="entry name" value="ATPase domain of HSP90 chaperone/DNA topoisomerase II/histidine kinase"/>
    <property type="match status" value="1"/>
</dbReference>
<dbReference type="Gene3D" id="3.30.565.10">
    <property type="entry name" value="Histidine kinase-like ATPase, C-terminal domain"/>
    <property type="match status" value="1"/>
</dbReference>
<keyword evidence="8" id="KW-0902">Two-component regulatory system</keyword>
<evidence type="ECO:0000256" key="5">
    <source>
        <dbReference type="ARBA" id="ARBA00022553"/>
    </source>
</evidence>
<dbReference type="GO" id="GO:0016036">
    <property type="term" value="P:cellular response to phosphate starvation"/>
    <property type="evidence" value="ECO:0007669"/>
    <property type="project" value="TreeGrafter"/>
</dbReference>
<evidence type="ECO:0000256" key="7">
    <source>
        <dbReference type="ARBA" id="ARBA00022777"/>
    </source>
</evidence>
<dbReference type="SMART" id="SM00387">
    <property type="entry name" value="HATPase_c"/>
    <property type="match status" value="1"/>
</dbReference>
<evidence type="ECO:0000313" key="12">
    <source>
        <dbReference type="EMBL" id="PFG15754.1"/>
    </source>
</evidence>
<evidence type="ECO:0000256" key="2">
    <source>
        <dbReference type="ARBA" id="ARBA00001968"/>
    </source>
</evidence>
<dbReference type="EMBL" id="PDJC01000001">
    <property type="protein sequence ID" value="PFG15754.1"/>
    <property type="molecule type" value="Genomic_DNA"/>
</dbReference>
<accession>A0A2A9CMV6</accession>
<dbReference type="AlphaFoldDB" id="A0A2A9CMV6"/>
<dbReference type="Gene3D" id="1.10.287.130">
    <property type="match status" value="1"/>
</dbReference>
<gene>
    <name evidence="12" type="ORF">ATK74_0274</name>
</gene>
<dbReference type="Pfam" id="PF02518">
    <property type="entry name" value="HATPase_c"/>
    <property type="match status" value="1"/>
</dbReference>
<dbReference type="InterPro" id="IPR004358">
    <property type="entry name" value="Sig_transdc_His_kin-like_C"/>
</dbReference>
<evidence type="ECO:0000259" key="11">
    <source>
        <dbReference type="PROSITE" id="PS50109"/>
    </source>
</evidence>
<reference evidence="12 13" key="1">
    <citation type="submission" date="2017-10" db="EMBL/GenBank/DDBJ databases">
        <title>Sequencing the genomes of 1000 actinobacteria strains.</title>
        <authorList>
            <person name="Klenk H.-P."/>
        </authorList>
    </citation>
    <scope>NUCLEOTIDE SEQUENCE [LARGE SCALE GENOMIC DNA]</scope>
    <source>
        <strain evidence="12 13">DSM 15597</strain>
    </source>
</reference>
<dbReference type="PRINTS" id="PR00344">
    <property type="entry name" value="BCTRLSENSOR"/>
</dbReference>
<dbReference type="GO" id="GO:0005509">
    <property type="term" value="F:calcium ion binding"/>
    <property type="evidence" value="ECO:0007669"/>
    <property type="project" value="UniProtKB-ARBA"/>
</dbReference>
<dbReference type="InterPro" id="IPR003661">
    <property type="entry name" value="HisK_dim/P_dom"/>
</dbReference>
<comment type="caution">
    <text evidence="12">The sequence shown here is derived from an EMBL/GenBank/DDBJ whole genome shotgun (WGS) entry which is preliminary data.</text>
</comment>